<dbReference type="RefSeq" id="WP_204958746.1">
    <property type="nucleotide sequence ID" value="NZ_JAFEUO010000003.1"/>
</dbReference>
<evidence type="ECO:0000313" key="1">
    <source>
        <dbReference type="EMBL" id="MBM7083606.1"/>
    </source>
</evidence>
<proteinExistence type="predicted"/>
<dbReference type="EMBL" id="JAFEUO010000003">
    <property type="protein sequence ID" value="MBM7083606.1"/>
    <property type="molecule type" value="Genomic_DNA"/>
</dbReference>
<dbReference type="Proteomes" id="UP000809587">
    <property type="component" value="Unassembled WGS sequence"/>
</dbReference>
<protein>
    <submittedName>
        <fullName evidence="1">Phage gp6-like head-tail connector protein</fullName>
    </submittedName>
</protein>
<keyword evidence="2" id="KW-1185">Reference proteome</keyword>
<comment type="caution">
    <text evidence="1">The sequence shown here is derived from an EMBL/GenBank/DDBJ whole genome shotgun (WGS) entry which is preliminary data.</text>
</comment>
<gene>
    <name evidence="1" type="ORF">JQN84_13880</name>
</gene>
<organism evidence="1 2">
    <name type="scientific">Micromonospora humidisoli</name>
    <dbReference type="NCBI Taxonomy" id="2807622"/>
    <lineage>
        <taxon>Bacteria</taxon>
        <taxon>Bacillati</taxon>
        <taxon>Actinomycetota</taxon>
        <taxon>Actinomycetes</taxon>
        <taxon>Micromonosporales</taxon>
        <taxon>Micromonosporaceae</taxon>
        <taxon>Micromonospora</taxon>
    </lineage>
</organism>
<dbReference type="CDD" id="cd08054">
    <property type="entry name" value="gp6"/>
    <property type="match status" value="1"/>
</dbReference>
<dbReference type="Gene3D" id="1.10.3230.30">
    <property type="entry name" value="Phage gp6-like head-tail connector protein"/>
    <property type="match status" value="1"/>
</dbReference>
<name>A0ABS2JBP5_9ACTN</name>
<reference evidence="1 2" key="1">
    <citation type="submission" date="2021-02" db="EMBL/GenBank/DDBJ databases">
        <authorList>
            <person name="Lee D.-H."/>
        </authorList>
    </citation>
    <scope>NUCLEOTIDE SEQUENCE [LARGE SCALE GENOMIC DNA]</scope>
    <source>
        <strain evidence="1 2">MMS20-R2-29</strain>
    </source>
</reference>
<sequence length="188" mass="20119">MATYVDLTTFKEYLGVTDNSRDTLLDQALQTASRHVDKITGRSFTAADSPSARVYRTHGRVVPGDVDGDGLLVDDIADVTGLTVDTGAGGTWTAYTGWTADPAGPGLPVSVLRGRWWTTAVRVTALWGWPVVPDEVRQATLLQAARLHKRRGSPEGIAGSAEWGAVRVSRTDPDVEALVSPYVLPAFA</sequence>
<evidence type="ECO:0000313" key="2">
    <source>
        <dbReference type="Proteomes" id="UP000809587"/>
    </source>
</evidence>
<accession>A0ABS2JBP5</accession>